<reference evidence="2 3" key="1">
    <citation type="submission" date="2024-09" db="EMBL/GenBank/DDBJ databases">
        <authorList>
            <person name="Lee S.D."/>
        </authorList>
    </citation>
    <scope>NUCLEOTIDE SEQUENCE [LARGE SCALE GENOMIC DNA]</scope>
    <source>
        <strain evidence="2 3">N1-1</strain>
    </source>
</reference>
<keyword evidence="1" id="KW-0472">Membrane</keyword>
<feature type="transmembrane region" description="Helical" evidence="1">
    <location>
        <begin position="55"/>
        <end position="74"/>
    </location>
</feature>
<comment type="caution">
    <text evidence="2">The sequence shown here is derived from an EMBL/GenBank/DDBJ whole genome shotgun (WGS) entry which is preliminary data.</text>
</comment>
<organism evidence="2 3">
    <name type="scientific">Streptacidiphilus alkalitolerans</name>
    <dbReference type="NCBI Taxonomy" id="3342712"/>
    <lineage>
        <taxon>Bacteria</taxon>
        <taxon>Bacillati</taxon>
        <taxon>Actinomycetota</taxon>
        <taxon>Actinomycetes</taxon>
        <taxon>Kitasatosporales</taxon>
        <taxon>Streptomycetaceae</taxon>
        <taxon>Streptacidiphilus</taxon>
    </lineage>
</organism>
<sequence>MAAVDGPALSRRELRILAGIEERLRADAELDRQLRTMRLHRVWHLWHMLRAEREVLVLALLGAAGVLLVVGVPAVRFTPIMLIAGLILVVLAGAAGLIRPLYLTLCGHGRQNRTARSLGEAA</sequence>
<name>A0ABV6VCC5_9ACTN</name>
<accession>A0ABV6VCC5</accession>
<gene>
    <name evidence="2" type="ORF">ACEZDG_19025</name>
</gene>
<proteinExistence type="predicted"/>
<evidence type="ECO:0000313" key="2">
    <source>
        <dbReference type="EMBL" id="MFC1411362.1"/>
    </source>
</evidence>
<protein>
    <submittedName>
        <fullName evidence="2">DUF3040 domain-containing protein</fullName>
    </submittedName>
</protein>
<dbReference type="Proteomes" id="UP001592582">
    <property type="component" value="Unassembled WGS sequence"/>
</dbReference>
<keyword evidence="3" id="KW-1185">Reference proteome</keyword>
<keyword evidence="1" id="KW-1133">Transmembrane helix</keyword>
<evidence type="ECO:0000313" key="3">
    <source>
        <dbReference type="Proteomes" id="UP001592582"/>
    </source>
</evidence>
<keyword evidence="1" id="KW-0812">Transmembrane</keyword>
<dbReference type="EMBL" id="JBHEZX010000007">
    <property type="protein sequence ID" value="MFC1411362.1"/>
    <property type="molecule type" value="Genomic_DNA"/>
</dbReference>
<dbReference type="Pfam" id="PF11239">
    <property type="entry name" value="DUF3040"/>
    <property type="match status" value="1"/>
</dbReference>
<dbReference type="InterPro" id="IPR021401">
    <property type="entry name" value="DUF3040"/>
</dbReference>
<feature type="transmembrane region" description="Helical" evidence="1">
    <location>
        <begin position="80"/>
        <end position="103"/>
    </location>
</feature>
<evidence type="ECO:0000256" key="1">
    <source>
        <dbReference type="SAM" id="Phobius"/>
    </source>
</evidence>